<dbReference type="GO" id="GO:0009097">
    <property type="term" value="P:isoleucine biosynthetic process"/>
    <property type="evidence" value="ECO:0007669"/>
    <property type="project" value="TreeGrafter"/>
</dbReference>
<dbReference type="GO" id="GO:0006565">
    <property type="term" value="P:L-serine catabolic process"/>
    <property type="evidence" value="ECO:0007669"/>
    <property type="project" value="TreeGrafter"/>
</dbReference>
<comment type="cofactor">
    <cofactor evidence="2">
        <name>pyridoxal 5'-phosphate</name>
        <dbReference type="ChEBI" id="CHEBI:597326"/>
    </cofactor>
</comment>
<accession>A0A7C6Z4A2</accession>
<evidence type="ECO:0000313" key="10">
    <source>
        <dbReference type="EMBL" id="HHY26762.1"/>
    </source>
</evidence>
<name>A0A7C6Z4A2_9FIRM</name>
<comment type="caution">
    <text evidence="10">The sequence shown here is derived from an EMBL/GenBank/DDBJ whole genome shotgun (WGS) entry which is preliminary data.</text>
</comment>
<dbReference type="EC" id="4.3.1.19" evidence="4"/>
<dbReference type="AlphaFoldDB" id="A0A7C6Z4A2"/>
<evidence type="ECO:0000259" key="9">
    <source>
        <dbReference type="Pfam" id="PF00291"/>
    </source>
</evidence>
<evidence type="ECO:0000256" key="3">
    <source>
        <dbReference type="ARBA" id="ARBA00010869"/>
    </source>
</evidence>
<feature type="domain" description="Tryptophan synthase beta chain-like PALP" evidence="9">
    <location>
        <begin position="19"/>
        <end position="283"/>
    </location>
</feature>
<dbReference type="Gene3D" id="3.40.50.1100">
    <property type="match status" value="2"/>
</dbReference>
<evidence type="ECO:0000256" key="2">
    <source>
        <dbReference type="ARBA" id="ARBA00001933"/>
    </source>
</evidence>
<gene>
    <name evidence="10" type="ORF">GX523_08465</name>
</gene>
<reference evidence="10 11" key="1">
    <citation type="journal article" date="2020" name="Biotechnol. Biofuels">
        <title>New insights from the biogas microbiome by comprehensive genome-resolved metagenomics of nearly 1600 species originating from multiple anaerobic digesters.</title>
        <authorList>
            <person name="Campanaro S."/>
            <person name="Treu L."/>
            <person name="Rodriguez-R L.M."/>
            <person name="Kovalovszki A."/>
            <person name="Ziels R.M."/>
            <person name="Maus I."/>
            <person name="Zhu X."/>
            <person name="Kougias P.G."/>
            <person name="Basile A."/>
            <person name="Luo G."/>
            <person name="Schluter A."/>
            <person name="Konstantinidis K.T."/>
            <person name="Angelidaki I."/>
        </authorList>
    </citation>
    <scope>NUCLEOTIDE SEQUENCE [LARGE SCALE GENOMIC DNA]</scope>
    <source>
        <strain evidence="10">AS05jafATM_4</strain>
    </source>
</reference>
<keyword evidence="5" id="KW-0663">Pyridoxal phosphate</keyword>
<dbReference type="InterPro" id="IPR001926">
    <property type="entry name" value="TrpB-like_PALP"/>
</dbReference>
<dbReference type="Pfam" id="PF00291">
    <property type="entry name" value="PALP"/>
    <property type="match status" value="1"/>
</dbReference>
<evidence type="ECO:0000256" key="6">
    <source>
        <dbReference type="ARBA" id="ARBA00023239"/>
    </source>
</evidence>
<feature type="non-terminal residue" evidence="10">
    <location>
        <position position="283"/>
    </location>
</feature>
<dbReference type="Proteomes" id="UP000553059">
    <property type="component" value="Unassembled WGS sequence"/>
</dbReference>
<dbReference type="FunFam" id="3.40.50.1100:FF:000005">
    <property type="entry name" value="Threonine dehydratase catabolic"/>
    <property type="match status" value="1"/>
</dbReference>
<dbReference type="GO" id="GO:0030170">
    <property type="term" value="F:pyridoxal phosphate binding"/>
    <property type="evidence" value="ECO:0007669"/>
    <property type="project" value="InterPro"/>
</dbReference>
<proteinExistence type="inferred from homology"/>
<dbReference type="PANTHER" id="PTHR48078">
    <property type="entry name" value="THREONINE DEHYDRATASE, MITOCHONDRIAL-RELATED"/>
    <property type="match status" value="1"/>
</dbReference>
<evidence type="ECO:0000256" key="7">
    <source>
        <dbReference type="ARBA" id="ARBA00025527"/>
    </source>
</evidence>
<protein>
    <recommendedName>
        <fullName evidence="4">threonine ammonia-lyase</fullName>
        <ecNumber evidence="4">4.3.1.19</ecNumber>
    </recommendedName>
    <alternativeName>
        <fullName evidence="8">Threonine deaminase</fullName>
    </alternativeName>
</protein>
<dbReference type="GO" id="GO:0003941">
    <property type="term" value="F:L-serine ammonia-lyase activity"/>
    <property type="evidence" value="ECO:0007669"/>
    <property type="project" value="TreeGrafter"/>
</dbReference>
<dbReference type="InterPro" id="IPR050147">
    <property type="entry name" value="Ser/Thr_Dehydratase"/>
</dbReference>
<keyword evidence="6" id="KW-0456">Lyase</keyword>
<sequence length="283" mass="30278">MGKVILEDILRAGQTLKGVINKTPLHRHDLLSEKYQCNVFLKREDLQVVRSFKLRGAYNMIHSIPQERLSSGVVCASAGNHAQGVAHSCKILGIKGSIYVPSTTPKQKISSIKRFGGDFVEVIQIGDTFDDAFNRAKAHCEEANKTFVHPFDDPLVIAGQGTIAMEILNDMEAPVDYILGGVGGGGLMSGVGIAMKSLSPKTQVIGVEAVGAASMKQALAEGEVVTLPHIDGFVDGTAVKRVGDLTFDICREVLADVIVVTEGKVCTTILEMYNDSAIVVEPA</sequence>
<dbReference type="InterPro" id="IPR000634">
    <property type="entry name" value="Ser/Thr_deHydtase_PyrdxlP-BS"/>
</dbReference>
<dbReference type="GO" id="GO:0004794">
    <property type="term" value="F:threonine deaminase activity"/>
    <property type="evidence" value="ECO:0007669"/>
    <property type="project" value="UniProtKB-EC"/>
</dbReference>
<comment type="catalytic activity">
    <reaction evidence="1">
        <text>L-threonine = 2-oxobutanoate + NH4(+)</text>
        <dbReference type="Rhea" id="RHEA:22108"/>
        <dbReference type="ChEBI" id="CHEBI:16763"/>
        <dbReference type="ChEBI" id="CHEBI:28938"/>
        <dbReference type="ChEBI" id="CHEBI:57926"/>
        <dbReference type="EC" id="4.3.1.19"/>
    </reaction>
</comment>
<dbReference type="SUPFAM" id="SSF53686">
    <property type="entry name" value="Tryptophan synthase beta subunit-like PLP-dependent enzymes"/>
    <property type="match status" value="1"/>
</dbReference>
<comment type="similarity">
    <text evidence="3">Belongs to the serine/threonine dehydratase family.</text>
</comment>
<evidence type="ECO:0000256" key="8">
    <source>
        <dbReference type="ARBA" id="ARBA00031427"/>
    </source>
</evidence>
<evidence type="ECO:0000256" key="4">
    <source>
        <dbReference type="ARBA" id="ARBA00012096"/>
    </source>
</evidence>
<evidence type="ECO:0000256" key="1">
    <source>
        <dbReference type="ARBA" id="ARBA00001274"/>
    </source>
</evidence>
<organism evidence="10 11">
    <name type="scientific">Desulfitobacterium dehalogenans</name>
    <dbReference type="NCBI Taxonomy" id="36854"/>
    <lineage>
        <taxon>Bacteria</taxon>
        <taxon>Bacillati</taxon>
        <taxon>Bacillota</taxon>
        <taxon>Clostridia</taxon>
        <taxon>Eubacteriales</taxon>
        <taxon>Desulfitobacteriaceae</taxon>
        <taxon>Desulfitobacterium</taxon>
    </lineage>
</organism>
<dbReference type="CDD" id="cd01562">
    <property type="entry name" value="Thr-dehyd"/>
    <property type="match status" value="1"/>
</dbReference>
<dbReference type="PANTHER" id="PTHR48078:SF11">
    <property type="entry name" value="THREONINE DEHYDRATASE, MITOCHONDRIAL"/>
    <property type="match status" value="1"/>
</dbReference>
<evidence type="ECO:0000313" key="11">
    <source>
        <dbReference type="Proteomes" id="UP000553059"/>
    </source>
</evidence>
<dbReference type="PROSITE" id="PS00165">
    <property type="entry name" value="DEHYDRATASE_SER_THR"/>
    <property type="match status" value="1"/>
</dbReference>
<dbReference type="GO" id="GO:0006567">
    <property type="term" value="P:L-threonine catabolic process"/>
    <property type="evidence" value="ECO:0007669"/>
    <property type="project" value="TreeGrafter"/>
</dbReference>
<evidence type="ECO:0000256" key="5">
    <source>
        <dbReference type="ARBA" id="ARBA00022898"/>
    </source>
</evidence>
<dbReference type="EMBL" id="DUTF01000194">
    <property type="protein sequence ID" value="HHY26762.1"/>
    <property type="molecule type" value="Genomic_DNA"/>
</dbReference>
<dbReference type="InterPro" id="IPR036052">
    <property type="entry name" value="TrpB-like_PALP_sf"/>
</dbReference>
<comment type="function">
    <text evidence="7">Catalyzes the anaerobic formation of alpha-ketobutyrate and ammonia from threonine in a two-step reaction. The first step involved a dehydration of threonine and a production of enamine intermediates (aminocrotonate), which tautomerizes to its imine form (iminobutyrate). Both intermediates are unstable and short-lived. The second step is the nonenzymatic hydrolysis of the enamine/imine intermediates to form 2-ketobutyrate and free ammonia. In the low water environment of the cell, the second step is accelerated by RidA.</text>
</comment>